<protein>
    <submittedName>
        <fullName evidence="1">Uncharacterized protein</fullName>
    </submittedName>
</protein>
<evidence type="ECO:0000313" key="1">
    <source>
        <dbReference type="EMBL" id="KQL49623.1"/>
    </source>
</evidence>
<sequence length="135" mass="15623">MIKHNSILNLDTDERMDIGTYLLEQINDYMTHIRGVRVSPELSVDAVAEHVRRLSFEHPVSAREAIYHILEGLRQYQVHTPHPRYFGLYNPRPNFMGIMADNDYCNIQSAAFSLEPCACSGRNRKLTIGRFVKMQ</sequence>
<evidence type="ECO:0000313" key="2">
    <source>
        <dbReference type="Proteomes" id="UP000051063"/>
    </source>
</evidence>
<keyword evidence="2" id="KW-1185">Reference proteome</keyword>
<gene>
    <name evidence="1" type="ORF">AN963_07815</name>
</gene>
<proteinExistence type="predicted"/>
<reference evidence="1 2" key="1">
    <citation type="submission" date="2015-09" db="EMBL/GenBank/DDBJ databases">
        <title>Genome sequencing project for genomic taxonomy and phylogenomics of Bacillus-like bacteria.</title>
        <authorList>
            <person name="Liu B."/>
            <person name="Wang J."/>
            <person name="Zhu Y."/>
            <person name="Liu G."/>
            <person name="Chen Q."/>
            <person name="Chen Z."/>
            <person name="Lan J."/>
            <person name="Che J."/>
            <person name="Ge C."/>
            <person name="Shi H."/>
            <person name="Pan Z."/>
            <person name="Liu X."/>
        </authorList>
    </citation>
    <scope>NUCLEOTIDE SEQUENCE [LARGE SCALE GENOMIC DNA]</scope>
    <source>
        <strain evidence="1 2">DSM 8552</strain>
    </source>
</reference>
<dbReference type="RefSeq" id="WP_055743933.1">
    <property type="nucleotide sequence ID" value="NZ_LJJB01000007.1"/>
</dbReference>
<dbReference type="InterPro" id="IPR015424">
    <property type="entry name" value="PyrdxlP-dep_Trfase"/>
</dbReference>
<organism evidence="1 2">
    <name type="scientific">Brevibacillus choshinensis</name>
    <dbReference type="NCBI Taxonomy" id="54911"/>
    <lineage>
        <taxon>Bacteria</taxon>
        <taxon>Bacillati</taxon>
        <taxon>Bacillota</taxon>
        <taxon>Bacilli</taxon>
        <taxon>Bacillales</taxon>
        <taxon>Paenibacillaceae</taxon>
        <taxon>Brevibacillus</taxon>
    </lineage>
</organism>
<name>A0ABR5NDJ2_BRECH</name>
<accession>A0ABR5NDJ2</accession>
<dbReference type="EMBL" id="LJJB01000007">
    <property type="protein sequence ID" value="KQL49623.1"/>
    <property type="molecule type" value="Genomic_DNA"/>
</dbReference>
<comment type="caution">
    <text evidence="1">The sequence shown here is derived from an EMBL/GenBank/DDBJ whole genome shotgun (WGS) entry which is preliminary data.</text>
</comment>
<dbReference type="Proteomes" id="UP000051063">
    <property type="component" value="Unassembled WGS sequence"/>
</dbReference>
<dbReference type="SUPFAM" id="SSF53383">
    <property type="entry name" value="PLP-dependent transferases"/>
    <property type="match status" value="1"/>
</dbReference>